<sequence>MPITSTNTSPTMTKLFSGIIIAVTWCKEVFSFSALASIPGSALGVFMIVLKRALYVAFALIVAIVGATIGTIAGAFSTDAVLGAVTGIFVALEWFNDLVAVDEPSDVLHRCFEWPSISPASLLNSVWNGTFYTDWMCPAIARDYALHINTQGTSYGELLDMYDNNIEESVKGMTQNFIQKLPSQHYNSSEMLKLDNNCSICLQDLEDGELVRILPKCIHLFHLECIDKWLVCKGSCPMCRTCYGPE</sequence>
<evidence type="ECO:0000313" key="9">
    <source>
        <dbReference type="EMBL" id="KAK7276837.1"/>
    </source>
</evidence>
<keyword evidence="5 7" id="KW-0472">Membrane</keyword>
<dbReference type="CDD" id="cd16461">
    <property type="entry name" value="RING-H2_EL5-like"/>
    <property type="match status" value="1"/>
</dbReference>
<dbReference type="Pfam" id="PF13639">
    <property type="entry name" value="zf-RING_2"/>
    <property type="match status" value="1"/>
</dbReference>
<evidence type="ECO:0000256" key="4">
    <source>
        <dbReference type="ARBA" id="ARBA00022833"/>
    </source>
</evidence>
<dbReference type="InterPro" id="IPR001841">
    <property type="entry name" value="Znf_RING"/>
</dbReference>
<name>A0AAN9FI36_CROPI</name>
<dbReference type="PANTHER" id="PTHR46151">
    <property type="entry name" value="NEP1-INTERACTING PROTEIN-LIKE 2"/>
    <property type="match status" value="1"/>
</dbReference>
<protein>
    <recommendedName>
        <fullName evidence="8">RING-type domain-containing protein</fullName>
    </recommendedName>
</protein>
<proteinExistence type="predicted"/>
<dbReference type="InterPro" id="IPR013083">
    <property type="entry name" value="Znf_RING/FYVE/PHD"/>
</dbReference>
<keyword evidence="3 6" id="KW-0863">Zinc-finger</keyword>
<dbReference type="PROSITE" id="PS50089">
    <property type="entry name" value="ZF_RING_2"/>
    <property type="match status" value="1"/>
</dbReference>
<keyword evidence="10" id="KW-1185">Reference proteome</keyword>
<reference evidence="9 10" key="1">
    <citation type="submission" date="2024-01" db="EMBL/GenBank/DDBJ databases">
        <title>The genomes of 5 underutilized Papilionoideae crops provide insights into root nodulation and disease resistanc.</title>
        <authorList>
            <person name="Yuan L."/>
        </authorList>
    </citation>
    <scope>NUCLEOTIDE SEQUENCE [LARGE SCALE GENOMIC DNA]</scope>
    <source>
        <strain evidence="9">ZHUSHIDOU_FW_LH</strain>
        <tissue evidence="9">Leaf</tissue>
    </source>
</reference>
<evidence type="ECO:0000259" key="8">
    <source>
        <dbReference type="PROSITE" id="PS50089"/>
    </source>
</evidence>
<keyword evidence="4" id="KW-0862">Zinc</keyword>
<dbReference type="Proteomes" id="UP001372338">
    <property type="component" value="Unassembled WGS sequence"/>
</dbReference>
<dbReference type="GO" id="GO:0008270">
    <property type="term" value="F:zinc ion binding"/>
    <property type="evidence" value="ECO:0007669"/>
    <property type="project" value="UniProtKB-KW"/>
</dbReference>
<keyword evidence="7" id="KW-0812">Transmembrane</keyword>
<dbReference type="PANTHER" id="PTHR46151:SF12">
    <property type="entry name" value="RING_U-BOX SUPERFAMILY PROTEIN"/>
    <property type="match status" value="1"/>
</dbReference>
<organism evidence="9 10">
    <name type="scientific">Crotalaria pallida</name>
    <name type="common">Smooth rattlebox</name>
    <name type="synonym">Crotalaria striata</name>
    <dbReference type="NCBI Taxonomy" id="3830"/>
    <lineage>
        <taxon>Eukaryota</taxon>
        <taxon>Viridiplantae</taxon>
        <taxon>Streptophyta</taxon>
        <taxon>Embryophyta</taxon>
        <taxon>Tracheophyta</taxon>
        <taxon>Spermatophyta</taxon>
        <taxon>Magnoliopsida</taxon>
        <taxon>eudicotyledons</taxon>
        <taxon>Gunneridae</taxon>
        <taxon>Pentapetalae</taxon>
        <taxon>rosids</taxon>
        <taxon>fabids</taxon>
        <taxon>Fabales</taxon>
        <taxon>Fabaceae</taxon>
        <taxon>Papilionoideae</taxon>
        <taxon>50 kb inversion clade</taxon>
        <taxon>genistoids sensu lato</taxon>
        <taxon>core genistoids</taxon>
        <taxon>Crotalarieae</taxon>
        <taxon>Crotalaria</taxon>
    </lineage>
</organism>
<evidence type="ECO:0000313" key="10">
    <source>
        <dbReference type="Proteomes" id="UP001372338"/>
    </source>
</evidence>
<keyword evidence="7" id="KW-1133">Transmembrane helix</keyword>
<gene>
    <name evidence="9" type="ORF">RIF29_17983</name>
</gene>
<evidence type="ECO:0000256" key="3">
    <source>
        <dbReference type="ARBA" id="ARBA00022771"/>
    </source>
</evidence>
<evidence type="ECO:0000256" key="2">
    <source>
        <dbReference type="ARBA" id="ARBA00022723"/>
    </source>
</evidence>
<accession>A0AAN9FI36</accession>
<evidence type="ECO:0000256" key="6">
    <source>
        <dbReference type="PROSITE-ProRule" id="PRU00175"/>
    </source>
</evidence>
<dbReference type="GO" id="GO:0016020">
    <property type="term" value="C:membrane"/>
    <property type="evidence" value="ECO:0007669"/>
    <property type="project" value="UniProtKB-SubCell"/>
</dbReference>
<dbReference type="AlphaFoldDB" id="A0AAN9FI36"/>
<evidence type="ECO:0000256" key="5">
    <source>
        <dbReference type="ARBA" id="ARBA00023136"/>
    </source>
</evidence>
<feature type="transmembrane region" description="Helical" evidence="7">
    <location>
        <begin position="54"/>
        <end position="76"/>
    </location>
</feature>
<dbReference type="SMART" id="SM00184">
    <property type="entry name" value="RING"/>
    <property type="match status" value="1"/>
</dbReference>
<evidence type="ECO:0000256" key="7">
    <source>
        <dbReference type="SAM" id="Phobius"/>
    </source>
</evidence>
<evidence type="ECO:0000256" key="1">
    <source>
        <dbReference type="ARBA" id="ARBA00004370"/>
    </source>
</evidence>
<dbReference type="Gene3D" id="3.30.40.10">
    <property type="entry name" value="Zinc/RING finger domain, C3HC4 (zinc finger)"/>
    <property type="match status" value="1"/>
</dbReference>
<comment type="caution">
    <text evidence="9">The sequence shown here is derived from an EMBL/GenBank/DDBJ whole genome shotgun (WGS) entry which is preliminary data.</text>
</comment>
<keyword evidence="2" id="KW-0479">Metal-binding</keyword>
<feature type="domain" description="RING-type" evidence="8">
    <location>
        <begin position="198"/>
        <end position="240"/>
    </location>
</feature>
<dbReference type="EMBL" id="JAYWIO010000003">
    <property type="protein sequence ID" value="KAK7276837.1"/>
    <property type="molecule type" value="Genomic_DNA"/>
</dbReference>
<dbReference type="SUPFAM" id="SSF57850">
    <property type="entry name" value="RING/U-box"/>
    <property type="match status" value="1"/>
</dbReference>
<comment type="subcellular location">
    <subcellularLocation>
        <location evidence="1">Membrane</location>
    </subcellularLocation>
</comment>